<proteinExistence type="predicted"/>
<dbReference type="PANTHER" id="PTHR43547">
    <property type="entry name" value="TWO-COMPONENT HISTIDINE KINASE"/>
    <property type="match status" value="1"/>
</dbReference>
<dbReference type="Pfam" id="PF02518">
    <property type="entry name" value="HATPase_c"/>
    <property type="match status" value="1"/>
</dbReference>
<comment type="catalytic activity">
    <reaction evidence="1">
        <text>ATP + protein L-histidine = ADP + protein N-phospho-L-histidine.</text>
        <dbReference type="EC" id="2.7.13.3"/>
    </reaction>
</comment>
<dbReference type="CDD" id="cd00082">
    <property type="entry name" value="HisKA"/>
    <property type="match status" value="1"/>
</dbReference>
<evidence type="ECO:0000256" key="8">
    <source>
        <dbReference type="PROSITE-ProRule" id="PRU00169"/>
    </source>
</evidence>
<dbReference type="PROSITE" id="PS50110">
    <property type="entry name" value="RESPONSE_REGULATORY"/>
    <property type="match status" value="1"/>
</dbReference>
<keyword evidence="13" id="KW-1185">Reference proteome</keyword>
<dbReference type="Proteomes" id="UP000676194">
    <property type="component" value="Chromosome"/>
</dbReference>
<dbReference type="InterPro" id="IPR011006">
    <property type="entry name" value="CheY-like_superfamily"/>
</dbReference>
<dbReference type="Gene3D" id="3.40.50.2300">
    <property type="match status" value="1"/>
</dbReference>
<protein>
    <recommendedName>
        <fullName evidence="2">histidine kinase</fullName>
        <ecNumber evidence="2">2.7.13.3</ecNumber>
    </recommendedName>
</protein>
<dbReference type="PANTHER" id="PTHR43547:SF2">
    <property type="entry name" value="HYBRID SIGNAL TRANSDUCTION HISTIDINE KINASE C"/>
    <property type="match status" value="1"/>
</dbReference>
<evidence type="ECO:0000256" key="3">
    <source>
        <dbReference type="ARBA" id="ARBA00022553"/>
    </source>
</evidence>
<dbReference type="InterPro" id="IPR004358">
    <property type="entry name" value="Sig_transdc_His_kin-like_C"/>
</dbReference>
<dbReference type="SUPFAM" id="SSF52172">
    <property type="entry name" value="CheY-like"/>
    <property type="match status" value="1"/>
</dbReference>
<dbReference type="Pfam" id="PF00072">
    <property type="entry name" value="Response_reg"/>
    <property type="match status" value="1"/>
</dbReference>
<dbReference type="InterPro" id="IPR036890">
    <property type="entry name" value="HATPase_C_sf"/>
</dbReference>
<dbReference type="SUPFAM" id="SSF55874">
    <property type="entry name" value="ATPase domain of HSP90 chaperone/DNA topoisomerase II/histidine kinase"/>
    <property type="match status" value="1"/>
</dbReference>
<dbReference type="FunFam" id="1.10.287.130:FF:000001">
    <property type="entry name" value="Two-component sensor histidine kinase"/>
    <property type="match status" value="1"/>
</dbReference>
<evidence type="ECO:0000259" key="11">
    <source>
        <dbReference type="PROSITE" id="PS50110"/>
    </source>
</evidence>
<evidence type="ECO:0000313" key="13">
    <source>
        <dbReference type="Proteomes" id="UP000676194"/>
    </source>
</evidence>
<evidence type="ECO:0000256" key="5">
    <source>
        <dbReference type="ARBA" id="ARBA00022777"/>
    </source>
</evidence>
<dbReference type="AlphaFoldDB" id="A0A8E6BB16"/>
<sequence length="390" mass="43887">MNGPTPVTDRPIEILLIDDDEDDYYLTKQVLSDISHASFNLQWIWKFEEGFEAIRRGEHDIYLLDYRLGEKSGLELLKEARALGCKSPIILLTGQSSTEIDLAAMDAGATDFLEKSRLEAAVLDRTIRYALQQRQYETQLEKKVAERTEELARANEALRLADKRKDEFLATLAHELRNPLAPIRNALEIMRIAADNPATIEKARLIMERQTHTLIRLIDDLLDISRITRSKLTLDLDLLLVREIIDLSLETSQPLLDKAGITLDLEMPERELKVRGDRLRLAQVFSNLLNNAAKYTKRGGRVCLKVTQSDSFAAICVQDTGVGIPPEMVSQIFELFTQVDRSLNRSQGGLGIGLSLVKKLVEMHGGSVQARSEGIEKGTEILVKLPLIEC</sequence>
<dbReference type="InterPro" id="IPR003661">
    <property type="entry name" value="HisK_dim/P_dom"/>
</dbReference>
<name>A0A8E6BB16_9BACT</name>
<feature type="domain" description="Histidine kinase" evidence="10">
    <location>
        <begin position="171"/>
        <end position="389"/>
    </location>
</feature>
<keyword evidence="4" id="KW-0808">Transferase</keyword>
<keyword evidence="9" id="KW-0175">Coiled coil</keyword>
<dbReference type="KEGG" id="tsph:KIH39_11870"/>
<dbReference type="InterPro" id="IPR003594">
    <property type="entry name" value="HATPase_dom"/>
</dbReference>
<dbReference type="EC" id="2.7.13.3" evidence="2"/>
<keyword evidence="6" id="KW-0902">Two-component regulatory system</keyword>
<feature type="domain" description="Response regulatory" evidence="11">
    <location>
        <begin position="13"/>
        <end position="130"/>
    </location>
</feature>
<evidence type="ECO:0000256" key="1">
    <source>
        <dbReference type="ARBA" id="ARBA00000085"/>
    </source>
</evidence>
<dbReference type="InterPro" id="IPR005467">
    <property type="entry name" value="His_kinase_dom"/>
</dbReference>
<evidence type="ECO:0000256" key="9">
    <source>
        <dbReference type="SAM" id="Coils"/>
    </source>
</evidence>
<gene>
    <name evidence="12" type="ORF">KIH39_11870</name>
</gene>
<evidence type="ECO:0000313" key="12">
    <source>
        <dbReference type="EMBL" id="QVL34569.1"/>
    </source>
</evidence>
<dbReference type="SMART" id="SM00388">
    <property type="entry name" value="HisKA"/>
    <property type="match status" value="1"/>
</dbReference>
<dbReference type="PRINTS" id="PR00344">
    <property type="entry name" value="BCTRLSENSOR"/>
</dbReference>
<feature type="modified residue" description="4-aspartylphosphate" evidence="8">
    <location>
        <position position="65"/>
    </location>
</feature>
<dbReference type="Pfam" id="PF00512">
    <property type="entry name" value="HisKA"/>
    <property type="match status" value="1"/>
</dbReference>
<dbReference type="EMBL" id="CP074694">
    <property type="protein sequence ID" value="QVL34569.1"/>
    <property type="molecule type" value="Genomic_DNA"/>
</dbReference>
<keyword evidence="3 8" id="KW-0597">Phosphoprotein</keyword>
<evidence type="ECO:0000259" key="10">
    <source>
        <dbReference type="PROSITE" id="PS50109"/>
    </source>
</evidence>
<dbReference type="PROSITE" id="PS50109">
    <property type="entry name" value="HIS_KIN"/>
    <property type="match status" value="1"/>
</dbReference>
<feature type="coiled-coil region" evidence="9">
    <location>
        <begin position="137"/>
        <end position="164"/>
    </location>
</feature>
<dbReference type="FunFam" id="3.30.565.10:FF:000006">
    <property type="entry name" value="Sensor histidine kinase WalK"/>
    <property type="match status" value="1"/>
</dbReference>
<keyword evidence="7" id="KW-0472">Membrane</keyword>
<dbReference type="SMART" id="SM00387">
    <property type="entry name" value="HATPase_c"/>
    <property type="match status" value="1"/>
</dbReference>
<dbReference type="GO" id="GO:0000155">
    <property type="term" value="F:phosphorelay sensor kinase activity"/>
    <property type="evidence" value="ECO:0007669"/>
    <property type="project" value="InterPro"/>
</dbReference>
<organism evidence="12 13">
    <name type="scientific">Telmatocola sphagniphila</name>
    <dbReference type="NCBI Taxonomy" id="1123043"/>
    <lineage>
        <taxon>Bacteria</taxon>
        <taxon>Pseudomonadati</taxon>
        <taxon>Planctomycetota</taxon>
        <taxon>Planctomycetia</taxon>
        <taxon>Gemmatales</taxon>
        <taxon>Gemmataceae</taxon>
    </lineage>
</organism>
<dbReference type="CDD" id="cd00156">
    <property type="entry name" value="REC"/>
    <property type="match status" value="1"/>
</dbReference>
<dbReference type="InterPro" id="IPR036097">
    <property type="entry name" value="HisK_dim/P_sf"/>
</dbReference>
<evidence type="ECO:0000256" key="7">
    <source>
        <dbReference type="ARBA" id="ARBA00023136"/>
    </source>
</evidence>
<evidence type="ECO:0000256" key="6">
    <source>
        <dbReference type="ARBA" id="ARBA00023012"/>
    </source>
</evidence>
<keyword evidence="5 12" id="KW-0418">Kinase</keyword>
<dbReference type="SMART" id="SM00448">
    <property type="entry name" value="REC"/>
    <property type="match status" value="1"/>
</dbReference>
<dbReference type="Gene3D" id="1.10.287.130">
    <property type="match status" value="1"/>
</dbReference>
<dbReference type="RefSeq" id="WP_213499681.1">
    <property type="nucleotide sequence ID" value="NZ_CP074694.1"/>
</dbReference>
<evidence type="ECO:0000256" key="4">
    <source>
        <dbReference type="ARBA" id="ARBA00022679"/>
    </source>
</evidence>
<evidence type="ECO:0000256" key="2">
    <source>
        <dbReference type="ARBA" id="ARBA00012438"/>
    </source>
</evidence>
<dbReference type="Gene3D" id="3.30.565.10">
    <property type="entry name" value="Histidine kinase-like ATPase, C-terminal domain"/>
    <property type="match status" value="1"/>
</dbReference>
<accession>A0A8E6BB16</accession>
<reference evidence="12" key="1">
    <citation type="submission" date="2021-05" db="EMBL/GenBank/DDBJ databases">
        <title>Complete genome sequence of the cellulolytic planctomycete Telmatocola sphagniphila SP2T and characterization of the first cellulase from planctomycetes.</title>
        <authorList>
            <person name="Rakitin A.L."/>
            <person name="Beletsky A.V."/>
            <person name="Naumoff D.G."/>
            <person name="Kulichevskaya I.S."/>
            <person name="Mardanov A.V."/>
            <person name="Ravin N.V."/>
            <person name="Dedysh S.N."/>
        </authorList>
    </citation>
    <scope>NUCLEOTIDE SEQUENCE</scope>
    <source>
        <strain evidence="12">SP2T</strain>
    </source>
</reference>
<dbReference type="InterPro" id="IPR001789">
    <property type="entry name" value="Sig_transdc_resp-reg_receiver"/>
</dbReference>
<dbReference type="SUPFAM" id="SSF47384">
    <property type="entry name" value="Homodimeric domain of signal transducing histidine kinase"/>
    <property type="match status" value="1"/>
</dbReference>